<feature type="compositionally biased region" description="Low complexity" evidence="1">
    <location>
        <begin position="230"/>
        <end position="246"/>
    </location>
</feature>
<protein>
    <submittedName>
        <fullName evidence="2">Uncharacterized protein</fullName>
    </submittedName>
</protein>
<evidence type="ECO:0000256" key="1">
    <source>
        <dbReference type="SAM" id="MobiDB-lite"/>
    </source>
</evidence>
<evidence type="ECO:0000313" key="2">
    <source>
        <dbReference type="EMBL" id="KAK0961251.1"/>
    </source>
</evidence>
<name>A0AAN6H8N8_9PEZI</name>
<dbReference type="AlphaFoldDB" id="A0AAN6H8N8"/>
<accession>A0AAN6H8N8</accession>
<sequence length="246" mass="27504">MASPEPLKTYTPRYCDRSYFNTESKSISLASEVIGHLSVDCELLGIRVYRVQDDEEHEAVVLHLRVHTTRYQRTYVTWADVQLQFGERESALNLTHCEPNTIKGNNQERHVTTHYNLQPNINVLASGGSLGNAERTTEQTKISTWKFECSRKPNAHPQGHYHDLRLALFVPDELCSESFSERSLIAAAVLDLAKDEEVKIQSSCIDGKASTAVPQKMVSQESQDYSEVLSASEAQSAKQSSDAGKS</sequence>
<comment type="caution">
    <text evidence="2">The sequence shown here is derived from an EMBL/GenBank/DDBJ whole genome shotgun (WGS) entry which is preliminary data.</text>
</comment>
<organism evidence="2 3">
    <name type="scientific">Friedmanniomyces endolithicus</name>
    <dbReference type="NCBI Taxonomy" id="329885"/>
    <lineage>
        <taxon>Eukaryota</taxon>
        <taxon>Fungi</taxon>
        <taxon>Dikarya</taxon>
        <taxon>Ascomycota</taxon>
        <taxon>Pezizomycotina</taxon>
        <taxon>Dothideomycetes</taxon>
        <taxon>Dothideomycetidae</taxon>
        <taxon>Mycosphaerellales</taxon>
        <taxon>Teratosphaeriaceae</taxon>
        <taxon>Friedmanniomyces</taxon>
    </lineage>
</organism>
<gene>
    <name evidence="2" type="ORF">LTR91_019980</name>
</gene>
<keyword evidence="3" id="KW-1185">Reference proteome</keyword>
<dbReference type="EMBL" id="JAUJLE010000315">
    <property type="protein sequence ID" value="KAK0961251.1"/>
    <property type="molecule type" value="Genomic_DNA"/>
</dbReference>
<dbReference type="Proteomes" id="UP001175353">
    <property type="component" value="Unassembled WGS sequence"/>
</dbReference>
<proteinExistence type="predicted"/>
<evidence type="ECO:0000313" key="3">
    <source>
        <dbReference type="Proteomes" id="UP001175353"/>
    </source>
</evidence>
<reference evidence="2" key="1">
    <citation type="submission" date="2023-06" db="EMBL/GenBank/DDBJ databases">
        <title>Black Yeasts Isolated from many extreme environments.</title>
        <authorList>
            <person name="Coleine C."/>
            <person name="Stajich J.E."/>
            <person name="Selbmann L."/>
        </authorList>
    </citation>
    <scope>NUCLEOTIDE SEQUENCE</scope>
    <source>
        <strain evidence="2">CCFEE 5200</strain>
    </source>
</reference>
<feature type="region of interest" description="Disordered" evidence="1">
    <location>
        <begin position="208"/>
        <end position="246"/>
    </location>
</feature>